<protein>
    <submittedName>
        <fullName evidence="1">Peroxide stress protein YaaA</fullName>
    </submittedName>
</protein>
<comment type="caution">
    <text evidence="1">The sequence shown here is derived from an EMBL/GenBank/DDBJ whole genome shotgun (WGS) entry which is preliminary data.</text>
</comment>
<dbReference type="RefSeq" id="WP_194556238.1">
    <property type="nucleotide sequence ID" value="NZ_JADKMY010000001.1"/>
</dbReference>
<dbReference type="Proteomes" id="UP000635902">
    <property type="component" value="Unassembled WGS sequence"/>
</dbReference>
<sequence>MLIILPPSETKAVGGDSAPLELSELFLSNVDSSVTTVRKQIATSLTSMSPKVAQPLLGLRDSQVGELSHNKELLTSPTMPAIERYTGVAYDALDVTGQRTGTALNSAAREKLAIGSALFGVIGAEDLIPYYRLSAGSKLKLRGKADHVTVRSRWSGVLTPALEQWQTQLPADDNAIIDLRSGGYLNLGPVPGSLKLRVESLYPDGTRKVVSHFNKHYKGLVARELALADVSIPADRAAQAFCDVVAGVVSFSDANFSTEIVDEENVTLIVPAEK</sequence>
<dbReference type="Pfam" id="PF03883">
    <property type="entry name" value="H2O2_YaaD"/>
    <property type="match status" value="1"/>
</dbReference>
<reference evidence="1 2" key="1">
    <citation type="submission" date="2020-10" db="EMBL/GenBank/DDBJ databases">
        <title>Novel species in genus Corynebacterium.</title>
        <authorList>
            <person name="Zhang G."/>
        </authorList>
    </citation>
    <scope>NUCLEOTIDE SEQUENCE [LARGE SCALE GENOMIC DNA]</scope>
    <source>
        <strain evidence="1 2">DSM 45110</strain>
    </source>
</reference>
<dbReference type="PANTHER" id="PTHR30283:SF4">
    <property type="entry name" value="PEROXIDE STRESS RESISTANCE PROTEIN YAAA"/>
    <property type="match status" value="1"/>
</dbReference>
<dbReference type="InterPro" id="IPR005583">
    <property type="entry name" value="YaaA"/>
</dbReference>
<evidence type="ECO:0000313" key="1">
    <source>
        <dbReference type="EMBL" id="MBF4553428.1"/>
    </source>
</evidence>
<organism evidence="1 2">
    <name type="scientific">Corynebacterium suicordis DSM 45110</name>
    <dbReference type="NCBI Taxonomy" id="1121369"/>
    <lineage>
        <taxon>Bacteria</taxon>
        <taxon>Bacillati</taxon>
        <taxon>Actinomycetota</taxon>
        <taxon>Actinomycetes</taxon>
        <taxon>Mycobacteriales</taxon>
        <taxon>Corynebacteriaceae</taxon>
        <taxon>Corynebacterium</taxon>
    </lineage>
</organism>
<dbReference type="PANTHER" id="PTHR30283">
    <property type="entry name" value="PEROXIDE STRESS RESPONSE PROTEIN YAAA"/>
    <property type="match status" value="1"/>
</dbReference>
<name>A0ABR9ZJ12_9CORY</name>
<keyword evidence="2" id="KW-1185">Reference proteome</keyword>
<accession>A0ABR9ZJ12</accession>
<proteinExistence type="predicted"/>
<gene>
    <name evidence="1" type="primary">yaaA</name>
    <name evidence="1" type="ORF">IRY30_04945</name>
</gene>
<evidence type="ECO:0000313" key="2">
    <source>
        <dbReference type="Proteomes" id="UP000635902"/>
    </source>
</evidence>
<dbReference type="EMBL" id="JADKMY010000001">
    <property type="protein sequence ID" value="MBF4553428.1"/>
    <property type="molecule type" value="Genomic_DNA"/>
</dbReference>